<dbReference type="InterPro" id="IPR050270">
    <property type="entry name" value="DegV_domain_contain"/>
</dbReference>
<dbReference type="EMBL" id="BJXN01000007">
    <property type="protein sequence ID" value="GEM89734.1"/>
    <property type="molecule type" value="Genomic_DNA"/>
</dbReference>
<dbReference type="GO" id="GO:0008289">
    <property type="term" value="F:lipid binding"/>
    <property type="evidence" value="ECO:0007669"/>
    <property type="project" value="UniProtKB-KW"/>
</dbReference>
<dbReference type="Gene3D" id="3.40.50.10440">
    <property type="entry name" value="Dihydroxyacetone kinase, domain 1"/>
    <property type="match status" value="1"/>
</dbReference>
<reference evidence="2 3" key="1">
    <citation type="submission" date="2019-07" db="EMBL/GenBank/DDBJ databases">
        <title>Whole genome shotgun sequence of Oceanithermus desulfurans NBRC 100063.</title>
        <authorList>
            <person name="Hosoyama A."/>
            <person name="Uohara A."/>
            <person name="Ohji S."/>
            <person name="Ichikawa N."/>
        </authorList>
    </citation>
    <scope>NUCLEOTIDE SEQUENCE [LARGE SCALE GENOMIC DNA]</scope>
    <source>
        <strain evidence="2 3">NBRC 100063</strain>
    </source>
</reference>
<accession>A0A511RJA1</accession>
<proteinExistence type="predicted"/>
<name>A0A511RJA1_9DEIN</name>
<dbReference type="InterPro" id="IPR003797">
    <property type="entry name" value="DegV"/>
</dbReference>
<dbReference type="RefSeq" id="WP_147146818.1">
    <property type="nucleotide sequence ID" value="NZ_BJXN01000007.1"/>
</dbReference>
<dbReference type="AlphaFoldDB" id="A0A511RJA1"/>
<dbReference type="SUPFAM" id="SSF82549">
    <property type="entry name" value="DAK1/DegV-like"/>
    <property type="match status" value="1"/>
</dbReference>
<keyword evidence="1" id="KW-0446">Lipid-binding</keyword>
<evidence type="ECO:0008006" key="4">
    <source>
        <dbReference type="Google" id="ProtNLM"/>
    </source>
</evidence>
<gene>
    <name evidence="2" type="ORF">ODE01S_11680</name>
</gene>
<evidence type="ECO:0000313" key="2">
    <source>
        <dbReference type="EMBL" id="GEM89734.1"/>
    </source>
</evidence>
<evidence type="ECO:0000313" key="3">
    <source>
        <dbReference type="Proteomes" id="UP000321827"/>
    </source>
</evidence>
<evidence type="ECO:0000256" key="1">
    <source>
        <dbReference type="ARBA" id="ARBA00023121"/>
    </source>
</evidence>
<dbReference type="OrthoDB" id="192696at2"/>
<dbReference type="PANTHER" id="PTHR33434:SF2">
    <property type="entry name" value="FATTY ACID-BINDING PROTEIN TM_1468"/>
    <property type="match status" value="1"/>
</dbReference>
<protein>
    <recommendedName>
        <fullName evidence="4">DegV domain-containing protein</fullName>
    </recommendedName>
</protein>
<dbReference type="Proteomes" id="UP000321827">
    <property type="component" value="Unassembled WGS sequence"/>
</dbReference>
<dbReference type="Pfam" id="PF02645">
    <property type="entry name" value="DegV"/>
    <property type="match status" value="1"/>
</dbReference>
<dbReference type="PANTHER" id="PTHR33434">
    <property type="entry name" value="DEGV DOMAIN-CONTAINING PROTEIN DR_1986-RELATED"/>
    <property type="match status" value="1"/>
</dbReference>
<sequence>MAKDEIIGVVTDPGSSLTPEAARRKGVLLLDPTAPLEPQYRRLLEHFDRLLSLHASPELCPMHDAAAQAAAGLADRVRVVDTRLGSAGLGAAALRAAEWIAHGADEKETLREIERLAHEGRFFLLTHDLSQLVENRMLPPLVGRFGQALGHWALIGLEKGRFQAPRPVRDAKLLSTIAGLLKRRYGPLRLRVRATFGDLPDEVRGRLKEALARELHLEAGTLAPMDPVARMRVGDHALAVFAYPV</sequence>
<organism evidence="2 3">
    <name type="scientific">Oceanithermus desulfurans NBRC 100063</name>
    <dbReference type="NCBI Taxonomy" id="1227550"/>
    <lineage>
        <taxon>Bacteria</taxon>
        <taxon>Thermotogati</taxon>
        <taxon>Deinococcota</taxon>
        <taxon>Deinococci</taxon>
        <taxon>Thermales</taxon>
        <taxon>Thermaceae</taxon>
        <taxon>Oceanithermus</taxon>
    </lineage>
</organism>
<comment type="caution">
    <text evidence="2">The sequence shown here is derived from an EMBL/GenBank/DDBJ whole genome shotgun (WGS) entry which is preliminary data.</text>
</comment>
<dbReference type="PROSITE" id="PS51482">
    <property type="entry name" value="DEGV"/>
    <property type="match status" value="1"/>
</dbReference>